<evidence type="ECO:0000313" key="2">
    <source>
        <dbReference type="EMBL" id="GAA3021820.1"/>
    </source>
</evidence>
<feature type="compositionally biased region" description="Basic and acidic residues" evidence="1">
    <location>
        <begin position="81"/>
        <end position="108"/>
    </location>
</feature>
<gene>
    <name evidence="2" type="ORF">GCM10017559_53430</name>
</gene>
<proteinExistence type="predicted"/>
<protein>
    <submittedName>
        <fullName evidence="2">Uncharacterized protein</fullName>
    </submittedName>
</protein>
<organism evidence="2 3">
    <name type="scientific">Streptosporangium longisporum</name>
    <dbReference type="NCBI Taxonomy" id="46187"/>
    <lineage>
        <taxon>Bacteria</taxon>
        <taxon>Bacillati</taxon>
        <taxon>Actinomycetota</taxon>
        <taxon>Actinomycetes</taxon>
        <taxon>Streptosporangiales</taxon>
        <taxon>Streptosporangiaceae</taxon>
        <taxon>Streptosporangium</taxon>
    </lineage>
</organism>
<dbReference type="EMBL" id="BAAAWD010000014">
    <property type="protein sequence ID" value="GAA3021820.1"/>
    <property type="molecule type" value="Genomic_DNA"/>
</dbReference>
<dbReference type="Proteomes" id="UP001499930">
    <property type="component" value="Unassembled WGS sequence"/>
</dbReference>
<dbReference type="RefSeq" id="WP_344900015.1">
    <property type="nucleotide sequence ID" value="NZ_BAAAWD010000014.1"/>
</dbReference>
<evidence type="ECO:0000313" key="3">
    <source>
        <dbReference type="Proteomes" id="UP001499930"/>
    </source>
</evidence>
<keyword evidence="3" id="KW-1185">Reference proteome</keyword>
<feature type="compositionally biased region" description="Basic and acidic residues" evidence="1">
    <location>
        <begin position="125"/>
        <end position="135"/>
    </location>
</feature>
<feature type="region of interest" description="Disordered" evidence="1">
    <location>
        <begin position="24"/>
        <end position="135"/>
    </location>
</feature>
<sequence>MSSQVQAGAGRSAVTEAIRAAARIAPFPVNATFHSGREKRRSRADSSEKPDRRDIGSRAARTGRSPDNVIAMFFSGESEEEFTRHRPPDTRVETRRFTARHIGGDPRTRGIHVIGKRASSAGRLSGERPMKPMTA</sequence>
<name>A0ABN3Y771_9ACTN</name>
<accession>A0ABN3Y771</accession>
<comment type="caution">
    <text evidence="2">The sequence shown here is derived from an EMBL/GenBank/DDBJ whole genome shotgun (WGS) entry which is preliminary data.</text>
</comment>
<feature type="compositionally biased region" description="Basic and acidic residues" evidence="1">
    <location>
        <begin position="43"/>
        <end position="56"/>
    </location>
</feature>
<reference evidence="2 3" key="1">
    <citation type="journal article" date="2019" name="Int. J. Syst. Evol. Microbiol.">
        <title>The Global Catalogue of Microorganisms (GCM) 10K type strain sequencing project: providing services to taxonomists for standard genome sequencing and annotation.</title>
        <authorList>
            <consortium name="The Broad Institute Genomics Platform"/>
            <consortium name="The Broad Institute Genome Sequencing Center for Infectious Disease"/>
            <person name="Wu L."/>
            <person name="Ma J."/>
        </authorList>
    </citation>
    <scope>NUCLEOTIDE SEQUENCE [LARGE SCALE GENOMIC DNA]</scope>
    <source>
        <strain evidence="2 3">JCM 3106</strain>
    </source>
</reference>
<evidence type="ECO:0000256" key="1">
    <source>
        <dbReference type="SAM" id="MobiDB-lite"/>
    </source>
</evidence>